<evidence type="ECO:0000256" key="1">
    <source>
        <dbReference type="SAM" id="Coils"/>
    </source>
</evidence>
<evidence type="ECO:0000313" key="3">
    <source>
        <dbReference type="EMBL" id="SDO07728.1"/>
    </source>
</evidence>
<dbReference type="STRING" id="504798.SAMN05421871_10324"/>
<dbReference type="Proteomes" id="UP000199651">
    <property type="component" value="Unassembled WGS sequence"/>
</dbReference>
<feature type="region of interest" description="Disordered" evidence="2">
    <location>
        <begin position="1"/>
        <end position="61"/>
    </location>
</feature>
<accession>A0A1H0GLG8</accession>
<name>A0A1H0GLG8_9PSEU</name>
<dbReference type="InterPro" id="IPR046282">
    <property type="entry name" value="DUF6319"/>
</dbReference>
<feature type="compositionally biased region" description="Low complexity" evidence="2">
    <location>
        <begin position="1"/>
        <end position="24"/>
    </location>
</feature>
<dbReference type="OrthoDB" id="4753572at2"/>
<dbReference type="RefSeq" id="WP_091370033.1">
    <property type="nucleotide sequence ID" value="NZ_FNDV01000003.1"/>
</dbReference>
<organism evidence="3 4">
    <name type="scientific">Actinokineospora alba</name>
    <dbReference type="NCBI Taxonomy" id="504798"/>
    <lineage>
        <taxon>Bacteria</taxon>
        <taxon>Bacillati</taxon>
        <taxon>Actinomycetota</taxon>
        <taxon>Actinomycetes</taxon>
        <taxon>Pseudonocardiales</taxon>
        <taxon>Pseudonocardiaceae</taxon>
        <taxon>Actinokineospora</taxon>
    </lineage>
</organism>
<feature type="compositionally biased region" description="Low complexity" evidence="2">
    <location>
        <begin position="32"/>
        <end position="45"/>
    </location>
</feature>
<keyword evidence="4" id="KW-1185">Reference proteome</keyword>
<evidence type="ECO:0000256" key="2">
    <source>
        <dbReference type="SAM" id="MobiDB-lite"/>
    </source>
</evidence>
<proteinExistence type="predicted"/>
<dbReference type="AlphaFoldDB" id="A0A1H0GLG8"/>
<sequence>MVSTETTETEAVPESVVSEAPEVTEISEVSEATAPEPAAAPAKAPAAKKPKAPRVASTAKKTRTVELTLTVTGTAEGEWQAELSQGGKRMMQGVSVPATAVSRAAAELHEDISKAIETVLDAAREQHRARMEELEAELSKVKAALAELQEG</sequence>
<keyword evidence="1" id="KW-0175">Coiled coil</keyword>
<evidence type="ECO:0000313" key="4">
    <source>
        <dbReference type="Proteomes" id="UP000199651"/>
    </source>
</evidence>
<dbReference type="Pfam" id="PF19844">
    <property type="entry name" value="DUF6319"/>
    <property type="match status" value="1"/>
</dbReference>
<dbReference type="EMBL" id="FNJB01000001">
    <property type="protein sequence ID" value="SDO07728.1"/>
    <property type="molecule type" value="Genomic_DNA"/>
</dbReference>
<protein>
    <submittedName>
        <fullName evidence="3">Uncharacterized protein</fullName>
    </submittedName>
</protein>
<feature type="coiled-coil region" evidence="1">
    <location>
        <begin position="117"/>
        <end position="151"/>
    </location>
</feature>
<gene>
    <name evidence="3" type="ORF">SAMN05192558_101847</name>
</gene>
<reference evidence="4" key="1">
    <citation type="submission" date="2016-10" db="EMBL/GenBank/DDBJ databases">
        <authorList>
            <person name="Varghese N."/>
            <person name="Submissions S."/>
        </authorList>
    </citation>
    <scope>NUCLEOTIDE SEQUENCE [LARGE SCALE GENOMIC DNA]</scope>
    <source>
        <strain evidence="4">IBRC-M 10655</strain>
    </source>
</reference>